<organism evidence="1 2">
    <name type="scientific">Cryomyces antarcticus</name>
    <dbReference type="NCBI Taxonomy" id="329879"/>
    <lineage>
        <taxon>Eukaryota</taxon>
        <taxon>Fungi</taxon>
        <taxon>Dikarya</taxon>
        <taxon>Ascomycota</taxon>
        <taxon>Pezizomycotina</taxon>
        <taxon>Dothideomycetes</taxon>
        <taxon>Dothideomycetes incertae sedis</taxon>
        <taxon>Cryomyces</taxon>
    </lineage>
</organism>
<dbReference type="EMBL" id="JAVRRA010012120">
    <property type="protein sequence ID" value="KAK5239416.1"/>
    <property type="molecule type" value="Genomic_DNA"/>
</dbReference>
<feature type="non-terminal residue" evidence="1">
    <location>
        <position position="81"/>
    </location>
</feature>
<proteinExistence type="predicted"/>
<protein>
    <submittedName>
        <fullName evidence="1">Microtubule bundling protein</fullName>
    </submittedName>
</protein>
<reference evidence="1 2" key="1">
    <citation type="submission" date="2023-08" db="EMBL/GenBank/DDBJ databases">
        <title>Black Yeasts Isolated from many extreme environments.</title>
        <authorList>
            <person name="Coleine C."/>
            <person name="Stajich J.E."/>
            <person name="Selbmann L."/>
        </authorList>
    </citation>
    <scope>NUCLEOTIDE SEQUENCE [LARGE SCALE GENOMIC DNA]</scope>
    <source>
        <strain evidence="1 2">CCFEE 536</strain>
    </source>
</reference>
<accession>A0ABR0LS25</accession>
<gene>
    <name evidence="1" type="primary">ASE1_2</name>
    <name evidence="1" type="ORF">LTR16_011957</name>
</gene>
<evidence type="ECO:0000313" key="2">
    <source>
        <dbReference type="Proteomes" id="UP001357485"/>
    </source>
</evidence>
<evidence type="ECO:0000313" key="1">
    <source>
        <dbReference type="EMBL" id="KAK5239416.1"/>
    </source>
</evidence>
<keyword evidence="2" id="KW-1185">Reference proteome</keyword>
<sequence>MEASLDDSKSNSNYDLEDEELKVTFPLLTCLQSLKEKYNTVSKLHRERFEQVKKLVQALESYASHLEPSFVQIELPPTSPN</sequence>
<comment type="caution">
    <text evidence="1">The sequence shown here is derived from an EMBL/GenBank/DDBJ whole genome shotgun (WGS) entry which is preliminary data.</text>
</comment>
<dbReference type="Proteomes" id="UP001357485">
    <property type="component" value="Unassembled WGS sequence"/>
</dbReference>
<name>A0ABR0LS25_9PEZI</name>